<name>A0A0G2EPW5_PHACM</name>
<dbReference type="GO" id="GO:0003714">
    <property type="term" value="F:transcription corepressor activity"/>
    <property type="evidence" value="ECO:0007669"/>
    <property type="project" value="InterPro"/>
</dbReference>
<dbReference type="GO" id="GO:0005634">
    <property type="term" value="C:nucleus"/>
    <property type="evidence" value="ECO:0007669"/>
    <property type="project" value="TreeGrafter"/>
</dbReference>
<evidence type="ECO:0000313" key="3">
    <source>
        <dbReference type="Proteomes" id="UP000053317"/>
    </source>
</evidence>
<dbReference type="GO" id="GO:0030968">
    <property type="term" value="P:endoplasmic reticulum unfolded protein response"/>
    <property type="evidence" value="ECO:0007669"/>
    <property type="project" value="TreeGrafter"/>
</dbReference>
<dbReference type="GO" id="GO:0005783">
    <property type="term" value="C:endoplasmic reticulum"/>
    <property type="evidence" value="ECO:0007669"/>
    <property type="project" value="TreeGrafter"/>
</dbReference>
<feature type="compositionally biased region" description="Low complexity" evidence="1">
    <location>
        <begin position="8"/>
        <end position="21"/>
    </location>
</feature>
<feature type="region of interest" description="Disordered" evidence="1">
    <location>
        <begin position="394"/>
        <end position="425"/>
    </location>
</feature>
<dbReference type="OrthoDB" id="2441642at2759"/>
<sequence length="425" mass="47621">MNIDSLMSPQSRSQRASSVASGMSLEDLQAAETLEFLKNSNNSTRPQAGNPPQWVASQSEYPPDQQEPLLHLLTSQVPLLSSAVNGSMYAYTQTKSYSPVIRYPAEFLERNIGNPVADTIGAVGRRTGVEGGLRWAFQGGNRKRRLTSEDERPSKKEEMDVDRDSLSNEGERRAPQFTEPPPIYDESGRSPPYQADPEKEEEHQLVLQTHQNQPAPGWQTRLMVSTSGLGVAMSEQSRRNLKYCLSWLRWANDRLAGVIIAVRDVLKDWEEGTDHDGDQQQAAVTARLQALSRDVAETVKRVVAEVSNYAGGALPQNAKELVHRYFNSLPHRWRYASTMADTNAETQNEHETVSNGRRVLALAREGLNMMSQVTVVVNDTLTSAETWCERLGKKNENRQYSLPPPTDVKMEPQSMNLDRKEPSRS</sequence>
<dbReference type="GO" id="GO:0008654">
    <property type="term" value="P:phospholipid biosynthetic process"/>
    <property type="evidence" value="ECO:0007669"/>
    <property type="project" value="TreeGrafter"/>
</dbReference>
<reference evidence="2 3" key="1">
    <citation type="submission" date="2015-05" db="EMBL/GenBank/DDBJ databases">
        <title>Distinctive expansion of gene families associated with plant cell wall degradation and secondary metabolism in the genomes of grapevine trunk pathogens.</title>
        <authorList>
            <person name="Lawrence D.P."/>
            <person name="Travadon R."/>
            <person name="Rolshausen P.E."/>
            <person name="Baumgartner K."/>
        </authorList>
    </citation>
    <scope>NUCLEOTIDE SEQUENCE [LARGE SCALE GENOMIC DNA]</scope>
    <source>
        <strain evidence="2">UCRPC4</strain>
    </source>
</reference>
<dbReference type="PANTHER" id="PTHR38406:SF1">
    <property type="entry name" value="TRANSCRIPTIONAL REPRESSOR OPI1"/>
    <property type="match status" value="1"/>
</dbReference>
<dbReference type="AlphaFoldDB" id="A0A0G2EPW5"/>
<accession>A0A0G2EPW5</accession>
<keyword evidence="3" id="KW-1185">Reference proteome</keyword>
<dbReference type="PANTHER" id="PTHR38406">
    <property type="entry name" value="TRANSCRIPTIONAL REPRESSOR OPI1"/>
    <property type="match status" value="1"/>
</dbReference>
<evidence type="ECO:0000313" key="2">
    <source>
        <dbReference type="EMBL" id="KKY24176.1"/>
    </source>
</evidence>
<dbReference type="GO" id="GO:0006357">
    <property type="term" value="P:regulation of transcription by RNA polymerase II"/>
    <property type="evidence" value="ECO:0007669"/>
    <property type="project" value="TreeGrafter"/>
</dbReference>
<feature type="region of interest" description="Disordered" evidence="1">
    <location>
        <begin position="140"/>
        <end position="204"/>
    </location>
</feature>
<dbReference type="InterPro" id="IPR013927">
    <property type="entry name" value="TF_Opi1_Ccg-8"/>
</dbReference>
<dbReference type="Pfam" id="PF08618">
    <property type="entry name" value="Opi1"/>
    <property type="match status" value="2"/>
</dbReference>
<dbReference type="EMBL" id="LCWF01000062">
    <property type="protein sequence ID" value="KKY24176.1"/>
    <property type="molecule type" value="Genomic_DNA"/>
</dbReference>
<feature type="compositionally biased region" description="Polar residues" evidence="1">
    <location>
        <begin position="38"/>
        <end position="47"/>
    </location>
</feature>
<feature type="region of interest" description="Disordered" evidence="1">
    <location>
        <begin position="1"/>
        <end position="63"/>
    </location>
</feature>
<organism evidence="2 3">
    <name type="scientific">Phaeomoniella chlamydospora</name>
    <name type="common">Phaeoacremonium chlamydosporum</name>
    <dbReference type="NCBI Taxonomy" id="158046"/>
    <lineage>
        <taxon>Eukaryota</taxon>
        <taxon>Fungi</taxon>
        <taxon>Dikarya</taxon>
        <taxon>Ascomycota</taxon>
        <taxon>Pezizomycotina</taxon>
        <taxon>Eurotiomycetes</taxon>
        <taxon>Chaetothyriomycetidae</taxon>
        <taxon>Phaeomoniellales</taxon>
        <taxon>Phaeomoniellaceae</taxon>
        <taxon>Phaeomoniella</taxon>
    </lineage>
</organism>
<proteinExistence type="predicted"/>
<feature type="compositionally biased region" description="Basic and acidic residues" evidence="1">
    <location>
        <begin position="146"/>
        <end position="174"/>
    </location>
</feature>
<dbReference type="Proteomes" id="UP000053317">
    <property type="component" value="Unassembled WGS sequence"/>
</dbReference>
<comment type="caution">
    <text evidence="2">The sequence shown here is derived from an EMBL/GenBank/DDBJ whole genome shotgun (WGS) entry which is preliminary data.</text>
</comment>
<protein>
    <submittedName>
        <fullName evidence="2">Putative clock controled protein (Ccg-8)</fullName>
    </submittedName>
</protein>
<evidence type="ECO:0000256" key="1">
    <source>
        <dbReference type="SAM" id="MobiDB-lite"/>
    </source>
</evidence>
<gene>
    <name evidence="2" type="ORF">UCRPC4_g02542</name>
</gene>
<reference evidence="2 3" key="2">
    <citation type="submission" date="2015-05" db="EMBL/GenBank/DDBJ databases">
        <authorList>
            <person name="Morales-Cruz A."/>
            <person name="Amrine K.C."/>
            <person name="Cantu D."/>
        </authorList>
    </citation>
    <scope>NUCLEOTIDE SEQUENCE [LARGE SCALE GENOMIC DNA]</scope>
    <source>
        <strain evidence="2">UCRPC4</strain>
    </source>
</reference>